<evidence type="ECO:0000256" key="10">
    <source>
        <dbReference type="SAM" id="MobiDB-lite"/>
    </source>
</evidence>
<sequence>MVQYKKFRLSSLAIVVGLILAADPEDGYAEESIQFNTQFLDVKDGASLDLVRFSRKGYIMLGNYTLQIQVNESQIAQESAISYYIAEDSPDNTYPCLSPELVNQLGIKPEIQEKLAWINAGLCLKPGQLDGMETQTDLSKSTLTIVIPQAYLEYSDKDWEPPSRWDEGIPGILFDYNVNSQWRHPEHNQGNQYDISGNGTLGGNLGAWRLRADWQADYRHEDEDRDENGTSATSEHSLDWSRYYAYRAIPSLQAQLTLGEGALASDIFDGFNYIGGSLITDDQMLPPNLRGYAPDISGVARTNAKITVTQHGRVIYESQVPAGPFRIQDINETISGDLHVKIEEQNGQVQEYDVSTASIPFLTREGQIRYKLAAGRPQDWDHNLQGSFFATGETSWGIANGWSLYGGVIGEQDYQALAVGVGRDLALLGALAVDLTHSHVDLPEHSAYGEGTVQGNSFRASYAKDFDDLDSRLTFAGYRFSEENYMTMDEYLDSRSDDSDLQRTGHDKEMYTLTYSQNFSAINVNAYINYTHRTYWNRPAEDSYNLTLSHFFDIGEFRGVSVSANGYRNEYDDSNDDGVYISISIPWGNNRTLSYNGSFSGGDNINQVGYYERIDDRSNYQLNIGHANDGATMDGYYRRQASFADIDVSANYQEGNYTSGGLTVQGGATLTAKGGALHRVGVNGGTRLLVDVGDEADVPVSGYSAAVYTNYSGKAVITDINDYYRNQVKIDITQLPENAEAIQSVAQATLTEGAIGYRRMEVLNGQQAMASIHLSNGDAPPFGAEVYNSRQQQLGIVNDDGSVYLIGVKAGEHLQVNWEGKVQCEVALPDPLPNDLFNGLLLPCAGDAQRPDDTPAPQNEPLLQLNTQRLAPPMQPETLSGAPSPRNPLH</sequence>
<comment type="similarity">
    <text evidence="2 9">Belongs to the fimbrial export usher family.</text>
</comment>
<evidence type="ECO:0000259" key="13">
    <source>
        <dbReference type="Pfam" id="PF13954"/>
    </source>
</evidence>
<dbReference type="PANTHER" id="PTHR30451">
    <property type="entry name" value="OUTER MEMBRANE USHER PROTEIN"/>
    <property type="match status" value="1"/>
</dbReference>
<dbReference type="InterPro" id="IPR043142">
    <property type="entry name" value="PapC-like_C_sf"/>
</dbReference>
<feature type="region of interest" description="Disordered" evidence="10">
    <location>
        <begin position="847"/>
        <end position="890"/>
    </location>
</feature>
<dbReference type="NCBIfam" id="NF011812">
    <property type="entry name" value="PRK15284.1"/>
    <property type="match status" value="1"/>
</dbReference>
<dbReference type="Pfam" id="PF00577">
    <property type="entry name" value="Usher"/>
    <property type="match status" value="1"/>
</dbReference>
<keyword evidence="8 9" id="KW-0998">Cell outer membrane</keyword>
<keyword evidence="7 9" id="KW-0472">Membrane</keyword>
<dbReference type="GO" id="GO:0015473">
    <property type="term" value="F:fimbrial usher porin activity"/>
    <property type="evidence" value="ECO:0007669"/>
    <property type="project" value="InterPro"/>
</dbReference>
<dbReference type="InterPro" id="IPR025949">
    <property type="entry name" value="PapC-like_C"/>
</dbReference>
<dbReference type="Pfam" id="PF13953">
    <property type="entry name" value="PapC_C"/>
    <property type="match status" value="1"/>
</dbReference>
<evidence type="ECO:0000256" key="11">
    <source>
        <dbReference type="SAM" id="SignalP"/>
    </source>
</evidence>
<feature type="chain" id="PRO_5040875153" evidence="11">
    <location>
        <begin position="22"/>
        <end position="890"/>
    </location>
</feature>
<dbReference type="Gene3D" id="2.60.40.2610">
    <property type="entry name" value="Outer membrane usher protein FimD, plug domain"/>
    <property type="match status" value="1"/>
</dbReference>
<comment type="subcellular location">
    <subcellularLocation>
        <location evidence="1 9">Cell outer membrane</location>
        <topology evidence="1 9">Multi-pass membrane protein</topology>
    </subcellularLocation>
</comment>
<dbReference type="AlphaFoldDB" id="A0A9X4JPC6"/>
<dbReference type="InterPro" id="IPR037224">
    <property type="entry name" value="PapC_N_sf"/>
</dbReference>
<evidence type="ECO:0000256" key="7">
    <source>
        <dbReference type="ARBA" id="ARBA00023136"/>
    </source>
</evidence>
<dbReference type="PROSITE" id="PS01151">
    <property type="entry name" value="FIMBRIAL_USHER"/>
    <property type="match status" value="1"/>
</dbReference>
<keyword evidence="9" id="KW-1029">Fimbrium biogenesis</keyword>
<feature type="domain" description="PapC N-terminal" evidence="13">
    <location>
        <begin position="34"/>
        <end position="179"/>
    </location>
</feature>
<name>A0A9X4JPC6_9ENTR</name>
<accession>A0A9X4JPC6</accession>
<feature type="signal peptide" evidence="11">
    <location>
        <begin position="1"/>
        <end position="21"/>
    </location>
</feature>
<dbReference type="FunFam" id="2.60.40.3110:FF:000001">
    <property type="entry name" value="Putative fimbrial outer membrane usher"/>
    <property type="match status" value="1"/>
</dbReference>
<dbReference type="Pfam" id="PF13954">
    <property type="entry name" value="PapC_N"/>
    <property type="match status" value="1"/>
</dbReference>
<evidence type="ECO:0000256" key="6">
    <source>
        <dbReference type="ARBA" id="ARBA00022729"/>
    </source>
</evidence>
<evidence type="ECO:0000256" key="1">
    <source>
        <dbReference type="ARBA" id="ARBA00004571"/>
    </source>
</evidence>
<dbReference type="GO" id="GO:0009279">
    <property type="term" value="C:cell outer membrane"/>
    <property type="evidence" value="ECO:0007669"/>
    <property type="project" value="UniProtKB-SubCell"/>
</dbReference>
<organism evidence="14 15">
    <name type="scientific">Citrobacter portucalensis</name>
    <dbReference type="NCBI Taxonomy" id="1639133"/>
    <lineage>
        <taxon>Bacteria</taxon>
        <taxon>Pseudomonadati</taxon>
        <taxon>Pseudomonadota</taxon>
        <taxon>Gammaproteobacteria</taxon>
        <taxon>Enterobacterales</taxon>
        <taxon>Enterobacteriaceae</taxon>
        <taxon>Citrobacter</taxon>
        <taxon>Citrobacter freundii complex</taxon>
    </lineage>
</organism>
<evidence type="ECO:0000256" key="2">
    <source>
        <dbReference type="ARBA" id="ARBA00008064"/>
    </source>
</evidence>
<comment type="caution">
    <text evidence="14">The sequence shown here is derived from an EMBL/GenBank/DDBJ whole genome shotgun (WGS) entry which is preliminary data.</text>
</comment>
<keyword evidence="4" id="KW-1134">Transmembrane beta strand</keyword>
<dbReference type="Gene3D" id="2.60.40.2070">
    <property type="match status" value="1"/>
</dbReference>
<feature type="domain" description="PapC-like C-terminal" evidence="12">
    <location>
        <begin position="771"/>
        <end position="827"/>
    </location>
</feature>
<keyword evidence="5 9" id="KW-0812">Transmembrane</keyword>
<dbReference type="RefSeq" id="WP_275398654.1">
    <property type="nucleotide sequence ID" value="NZ_JAKIHW010000034.1"/>
</dbReference>
<evidence type="ECO:0000256" key="8">
    <source>
        <dbReference type="ARBA" id="ARBA00023237"/>
    </source>
</evidence>
<evidence type="ECO:0000256" key="5">
    <source>
        <dbReference type="ARBA" id="ARBA00022692"/>
    </source>
</evidence>
<evidence type="ECO:0000259" key="12">
    <source>
        <dbReference type="Pfam" id="PF13953"/>
    </source>
</evidence>
<proteinExistence type="inferred from homology"/>
<dbReference type="EMBL" id="JAKIHW010000034">
    <property type="protein sequence ID" value="MDE9620688.1"/>
    <property type="molecule type" value="Genomic_DNA"/>
</dbReference>
<reference evidence="14" key="1">
    <citation type="submission" date="2022-01" db="EMBL/GenBank/DDBJ databases">
        <title>Genetic Characterization of Carbapenem-resistant Citrobacter spp. from China: a multicenter study.</title>
        <authorList>
            <person name="Ye L."/>
        </authorList>
    </citation>
    <scope>NUCLEOTIDE SEQUENCE</scope>
    <source>
        <strain evidence="14">IR5432</strain>
    </source>
</reference>
<dbReference type="Gene3D" id="3.10.20.410">
    <property type="match status" value="1"/>
</dbReference>
<dbReference type="GO" id="GO:0009297">
    <property type="term" value="P:pilus assembly"/>
    <property type="evidence" value="ECO:0007669"/>
    <property type="project" value="InterPro"/>
</dbReference>
<dbReference type="SUPFAM" id="SSF141729">
    <property type="entry name" value="FimD N-terminal domain-like"/>
    <property type="match status" value="1"/>
</dbReference>
<evidence type="ECO:0000313" key="15">
    <source>
        <dbReference type="Proteomes" id="UP001147005"/>
    </source>
</evidence>
<dbReference type="InterPro" id="IPR018030">
    <property type="entry name" value="Fimbrial_membr_usher_CS"/>
</dbReference>
<keyword evidence="3 9" id="KW-0813">Transport</keyword>
<dbReference type="PANTHER" id="PTHR30451:SF10">
    <property type="entry name" value="OUTER MEMBRANE USHER PROTEIN YFCU-RELATED"/>
    <property type="match status" value="1"/>
</dbReference>
<evidence type="ECO:0000256" key="3">
    <source>
        <dbReference type="ARBA" id="ARBA00022448"/>
    </source>
</evidence>
<dbReference type="Gene3D" id="2.60.40.3110">
    <property type="match status" value="1"/>
</dbReference>
<keyword evidence="6 11" id="KW-0732">Signal</keyword>
<dbReference type="Proteomes" id="UP001147005">
    <property type="component" value="Unassembled WGS sequence"/>
</dbReference>
<evidence type="ECO:0000313" key="14">
    <source>
        <dbReference type="EMBL" id="MDE9620688.1"/>
    </source>
</evidence>
<protein>
    <submittedName>
        <fullName evidence="14">Outer membrane usher protein</fullName>
    </submittedName>
</protein>
<evidence type="ECO:0000256" key="9">
    <source>
        <dbReference type="RuleBase" id="RU003884"/>
    </source>
</evidence>
<dbReference type="InterPro" id="IPR000015">
    <property type="entry name" value="Fimb_usher"/>
</dbReference>
<dbReference type="InterPro" id="IPR042186">
    <property type="entry name" value="FimD_plug_dom"/>
</dbReference>
<dbReference type="InterPro" id="IPR025885">
    <property type="entry name" value="PapC_N"/>
</dbReference>
<evidence type="ECO:0000256" key="4">
    <source>
        <dbReference type="ARBA" id="ARBA00022452"/>
    </source>
</evidence>
<gene>
    <name evidence="14" type="ORF">L2111_21810</name>
</gene>